<dbReference type="EMBL" id="HBNR01024178">
    <property type="protein sequence ID" value="CAE4576581.1"/>
    <property type="molecule type" value="Transcribed_RNA"/>
</dbReference>
<protein>
    <submittedName>
        <fullName evidence="2">Uncharacterized protein</fullName>
    </submittedName>
</protein>
<evidence type="ECO:0000256" key="1">
    <source>
        <dbReference type="SAM" id="MobiDB-lite"/>
    </source>
</evidence>
<proteinExistence type="predicted"/>
<sequence>MDRPLAMSVMTFPGTVDQRLAGRPRRGSPPGRGSRLTRRRRSLRWRRHGGRELRWHLTRGQVQVDGLRRDGQARRQEVRPGGTSKGGLTFSRHREEEEYRYTIVVRCNTMDEIFMAAPATFTALRVSVGGFQKLLASLQSINEGADGEEELLDRFMDTIDDETEFQYWFEKTMPLVMNTVGTVLAEETTVQGRAAAPSEQGSSP</sequence>
<feature type="region of interest" description="Disordered" evidence="1">
    <location>
        <begin position="66"/>
        <end position="91"/>
    </location>
</feature>
<accession>A0A7S4Q9E6</accession>
<name>A0A7S4Q9E6_9DINO</name>
<organism evidence="2">
    <name type="scientific">Alexandrium monilatum</name>
    <dbReference type="NCBI Taxonomy" id="311494"/>
    <lineage>
        <taxon>Eukaryota</taxon>
        <taxon>Sar</taxon>
        <taxon>Alveolata</taxon>
        <taxon>Dinophyceae</taxon>
        <taxon>Gonyaulacales</taxon>
        <taxon>Pyrocystaceae</taxon>
        <taxon>Alexandrium</taxon>
    </lineage>
</organism>
<reference evidence="2" key="1">
    <citation type="submission" date="2021-01" db="EMBL/GenBank/DDBJ databases">
        <authorList>
            <person name="Corre E."/>
            <person name="Pelletier E."/>
            <person name="Niang G."/>
            <person name="Scheremetjew M."/>
            <person name="Finn R."/>
            <person name="Kale V."/>
            <person name="Holt S."/>
            <person name="Cochrane G."/>
            <person name="Meng A."/>
            <person name="Brown T."/>
            <person name="Cohen L."/>
        </authorList>
    </citation>
    <scope>NUCLEOTIDE SEQUENCE</scope>
    <source>
        <strain evidence="2">CCMP3105</strain>
    </source>
</reference>
<feature type="region of interest" description="Disordered" evidence="1">
    <location>
        <begin position="1"/>
        <end position="41"/>
    </location>
</feature>
<evidence type="ECO:0000313" key="2">
    <source>
        <dbReference type="EMBL" id="CAE4576581.1"/>
    </source>
</evidence>
<feature type="compositionally biased region" description="Basic and acidic residues" evidence="1">
    <location>
        <begin position="66"/>
        <end position="78"/>
    </location>
</feature>
<dbReference type="AlphaFoldDB" id="A0A7S4Q9E6"/>
<gene>
    <name evidence="2" type="ORF">AMON00008_LOCUS16201</name>
</gene>